<protein>
    <recommendedName>
        <fullName evidence="2">HTH cro/C1-type domain-containing protein</fullName>
    </recommendedName>
</protein>
<comment type="caution">
    <text evidence="3">The sequence shown here is derived from an EMBL/GenBank/DDBJ whole genome shotgun (WGS) entry which is preliminary data.</text>
</comment>
<name>A0A0F9BV83_9ZZZZ</name>
<dbReference type="InterPro" id="IPR010982">
    <property type="entry name" value="Lambda_DNA-bd_dom_sf"/>
</dbReference>
<evidence type="ECO:0000313" key="3">
    <source>
        <dbReference type="EMBL" id="KKK94344.1"/>
    </source>
</evidence>
<dbReference type="CDD" id="cd00093">
    <property type="entry name" value="HTH_XRE"/>
    <property type="match status" value="1"/>
</dbReference>
<dbReference type="SUPFAM" id="SSF47413">
    <property type="entry name" value="lambda repressor-like DNA-binding domains"/>
    <property type="match status" value="1"/>
</dbReference>
<organism evidence="3">
    <name type="scientific">marine sediment metagenome</name>
    <dbReference type="NCBI Taxonomy" id="412755"/>
    <lineage>
        <taxon>unclassified sequences</taxon>
        <taxon>metagenomes</taxon>
        <taxon>ecological metagenomes</taxon>
    </lineage>
</organism>
<gene>
    <name evidence="3" type="ORF">LCGC14_2683820</name>
</gene>
<feature type="domain" description="HTH cro/C1-type" evidence="2">
    <location>
        <begin position="6"/>
        <end position="52"/>
    </location>
</feature>
<evidence type="ECO:0000259" key="2">
    <source>
        <dbReference type="PROSITE" id="PS50943"/>
    </source>
</evidence>
<dbReference type="AlphaFoldDB" id="A0A0F9BV83"/>
<dbReference type="InterPro" id="IPR001387">
    <property type="entry name" value="Cro/C1-type_HTH"/>
</dbReference>
<dbReference type="PROSITE" id="PS50943">
    <property type="entry name" value="HTH_CROC1"/>
    <property type="match status" value="1"/>
</dbReference>
<keyword evidence="1" id="KW-0238">DNA-binding</keyword>
<accession>A0A0F9BV83</accession>
<sequence length="57" mass="6669">MSNDDIKKFRKKLKLTQKEIAEKLGVTSQTVANWEQGLARPSKLALRNIEQLRRKME</sequence>
<dbReference type="PANTHER" id="PTHR46558">
    <property type="entry name" value="TRACRIPTIONAL REGULATORY PROTEIN-RELATED-RELATED"/>
    <property type="match status" value="1"/>
</dbReference>
<evidence type="ECO:0000256" key="1">
    <source>
        <dbReference type="ARBA" id="ARBA00023125"/>
    </source>
</evidence>
<dbReference type="EMBL" id="LAZR01047385">
    <property type="protein sequence ID" value="KKK94344.1"/>
    <property type="molecule type" value="Genomic_DNA"/>
</dbReference>
<dbReference type="PANTHER" id="PTHR46558:SF4">
    <property type="entry name" value="DNA-BIDING PHAGE PROTEIN"/>
    <property type="match status" value="1"/>
</dbReference>
<reference evidence="3" key="1">
    <citation type="journal article" date="2015" name="Nature">
        <title>Complex archaea that bridge the gap between prokaryotes and eukaryotes.</title>
        <authorList>
            <person name="Spang A."/>
            <person name="Saw J.H."/>
            <person name="Jorgensen S.L."/>
            <person name="Zaremba-Niedzwiedzka K."/>
            <person name="Martijn J."/>
            <person name="Lind A.E."/>
            <person name="van Eijk R."/>
            <person name="Schleper C."/>
            <person name="Guy L."/>
            <person name="Ettema T.J."/>
        </authorList>
    </citation>
    <scope>NUCLEOTIDE SEQUENCE</scope>
</reference>
<dbReference type="Pfam" id="PF01381">
    <property type="entry name" value="HTH_3"/>
    <property type="match status" value="1"/>
</dbReference>
<dbReference type="Gene3D" id="1.10.260.40">
    <property type="entry name" value="lambda repressor-like DNA-binding domains"/>
    <property type="match status" value="1"/>
</dbReference>
<proteinExistence type="predicted"/>
<dbReference type="GO" id="GO:0003677">
    <property type="term" value="F:DNA binding"/>
    <property type="evidence" value="ECO:0007669"/>
    <property type="project" value="UniProtKB-KW"/>
</dbReference>
<dbReference type="SMART" id="SM00530">
    <property type="entry name" value="HTH_XRE"/>
    <property type="match status" value="1"/>
</dbReference>